<accession>A0ABQ2ZXA0</accession>
<keyword evidence="2" id="KW-0687">Ribonucleoprotein</keyword>
<gene>
    <name evidence="4" type="ORF">GCM10010326_19110</name>
</gene>
<evidence type="ECO:0000256" key="1">
    <source>
        <dbReference type="ARBA" id="ARBA00022980"/>
    </source>
</evidence>
<evidence type="ECO:0000313" key="5">
    <source>
        <dbReference type="Proteomes" id="UP000600946"/>
    </source>
</evidence>
<protein>
    <recommendedName>
        <fullName evidence="6">30S ribosomal protein S8e</fullName>
    </recommendedName>
</protein>
<evidence type="ECO:0000256" key="3">
    <source>
        <dbReference type="SAM" id="MobiDB-lite"/>
    </source>
</evidence>
<dbReference type="GeneID" id="96295867"/>
<organism evidence="4 5">
    <name type="scientific">Streptomyces xanthochromogenes</name>
    <dbReference type="NCBI Taxonomy" id="67384"/>
    <lineage>
        <taxon>Bacteria</taxon>
        <taxon>Bacillati</taxon>
        <taxon>Actinomycetota</taxon>
        <taxon>Actinomycetes</taxon>
        <taxon>Kitasatosporales</taxon>
        <taxon>Streptomycetaceae</taxon>
        <taxon>Streptomyces</taxon>
    </lineage>
</organism>
<name>A0ABQ2ZXA0_9ACTN</name>
<evidence type="ECO:0008006" key="6">
    <source>
        <dbReference type="Google" id="ProtNLM"/>
    </source>
</evidence>
<keyword evidence="1" id="KW-0689">Ribosomal protein</keyword>
<feature type="compositionally biased region" description="Basic residues" evidence="3">
    <location>
        <begin position="29"/>
        <end position="41"/>
    </location>
</feature>
<feature type="region of interest" description="Disordered" evidence="3">
    <location>
        <begin position="1"/>
        <end position="52"/>
    </location>
</feature>
<evidence type="ECO:0000313" key="4">
    <source>
        <dbReference type="EMBL" id="GGY25449.1"/>
    </source>
</evidence>
<dbReference type="RefSeq" id="WP_190026745.1">
    <property type="nucleotide sequence ID" value="NZ_BMUU01000002.1"/>
</dbReference>
<evidence type="ECO:0000256" key="2">
    <source>
        <dbReference type="ARBA" id="ARBA00023274"/>
    </source>
</evidence>
<keyword evidence="5" id="KW-1185">Reference proteome</keyword>
<proteinExistence type="predicted"/>
<dbReference type="EMBL" id="BMUU01000002">
    <property type="protein sequence ID" value="GGY25449.1"/>
    <property type="molecule type" value="Genomic_DNA"/>
</dbReference>
<dbReference type="Pfam" id="PF04758">
    <property type="entry name" value="Ribosomal_S30"/>
    <property type="match status" value="1"/>
</dbReference>
<dbReference type="InterPro" id="IPR006846">
    <property type="entry name" value="Ribosomal_eS30"/>
</dbReference>
<comment type="caution">
    <text evidence="4">The sequence shown here is derived from an EMBL/GenBank/DDBJ whole genome shotgun (WGS) entry which is preliminary data.</text>
</comment>
<reference evidence="5" key="1">
    <citation type="journal article" date="2019" name="Int. J. Syst. Evol. Microbiol.">
        <title>The Global Catalogue of Microorganisms (GCM) 10K type strain sequencing project: providing services to taxonomists for standard genome sequencing and annotation.</title>
        <authorList>
            <consortium name="The Broad Institute Genomics Platform"/>
            <consortium name="The Broad Institute Genome Sequencing Center for Infectious Disease"/>
            <person name="Wu L."/>
            <person name="Ma J."/>
        </authorList>
    </citation>
    <scope>NUCLEOTIDE SEQUENCE [LARGE SCALE GENOMIC DNA]</scope>
    <source>
        <strain evidence="5">JCM 4594</strain>
    </source>
</reference>
<sequence length="111" mass="11534">MARKHGSLAHSGKVRGQTPKASETDGGKAGRKKVGVGRQKRAVLSARRTTNKPAESVVKIELNNGKHVEALVPASLTGVGEGVNVLLRQTRSTSASGVSLRVVSVVDEAKA</sequence>
<dbReference type="Proteomes" id="UP000600946">
    <property type="component" value="Unassembled WGS sequence"/>
</dbReference>